<reference evidence="7 8" key="1">
    <citation type="journal article" date="2024" name="Nat. Commun.">
        <title>Phylogenomics reveals the evolutionary origins of lichenization in chlorophyte algae.</title>
        <authorList>
            <person name="Puginier C."/>
            <person name="Libourel C."/>
            <person name="Otte J."/>
            <person name="Skaloud P."/>
            <person name="Haon M."/>
            <person name="Grisel S."/>
            <person name="Petersen M."/>
            <person name="Berrin J.G."/>
            <person name="Delaux P.M."/>
            <person name="Dal Grande F."/>
            <person name="Keller J."/>
        </authorList>
    </citation>
    <scope>NUCLEOTIDE SEQUENCE [LARGE SCALE GENOMIC DNA]</scope>
    <source>
        <strain evidence="7 8">SAG 2036</strain>
    </source>
</reference>
<comment type="similarity">
    <text evidence="4">Belongs to the SIMIBI class G3E GTPase family. ZNG1 subfamily.</text>
</comment>
<keyword evidence="1" id="KW-0547">Nucleotide-binding</keyword>
<comment type="caution">
    <text evidence="7">The sequence shown here is derived from an EMBL/GenBank/DDBJ whole genome shotgun (WGS) entry which is preliminary data.</text>
</comment>
<gene>
    <name evidence="7" type="ORF">WJX73_005415</name>
</gene>
<dbReference type="AlphaFoldDB" id="A0AAW1P9H4"/>
<dbReference type="PANTHER" id="PTHR43603">
    <property type="entry name" value="COBW DOMAIN-CONTAINING PROTEIN DDB_G0274527"/>
    <property type="match status" value="1"/>
</dbReference>
<dbReference type="SUPFAM" id="SSF52540">
    <property type="entry name" value="P-loop containing nucleoside triphosphate hydrolases"/>
    <property type="match status" value="1"/>
</dbReference>
<feature type="domain" description="CobW C-terminal" evidence="6">
    <location>
        <begin position="298"/>
        <end position="420"/>
    </location>
</feature>
<evidence type="ECO:0000256" key="4">
    <source>
        <dbReference type="ARBA" id="ARBA00034320"/>
    </source>
</evidence>
<sequence>MLTRGQSASAAKAIAAREAPNRLQVQPDQAASSKMLRTTLLSGFLGAGKTTLLQHILRNKEELRCAVIVNDMASINIDGALMKNSHLVQAEEKLVQMQNGCICCTLREDLLIEVARLAKTGAFDHLIIESTGVSEPMQVAETFDMDLNQQENPDITALRGLAALDACVTVVDASNLLLNLHSIKTLKERSTSDGGDEVGDEDERNVSDLLIDQIEFADVILLNKVDLVPKKTAAELQEFIRVLNPGAKIFPTRECQVPLKEILQTAAFSMEAAQQAPGWLKAIKEGIPAKPETEEYGIAHFVYRARRPFHPQRLYSLLEDMFANLHTKFGQVLRSKGFVWLAGNDVMAGEWSQAGSIMRLNCGGPWFAALPREAWNIPEGEDKDILADFEGKWGDRRQELVFIGQHLKTAEIVKALDECLATPQDAVEDPTYASPFLAWANEIELEEVEMSEDEDSNEDKQAASAA</sequence>
<dbReference type="PANTHER" id="PTHR43603:SF1">
    <property type="entry name" value="ZINC-REGULATED GTPASE METALLOPROTEIN ACTIVATOR 1"/>
    <property type="match status" value="1"/>
</dbReference>
<name>A0AAW1P9H4_9CHLO</name>
<dbReference type="InterPro" id="IPR027417">
    <property type="entry name" value="P-loop_NTPase"/>
</dbReference>
<dbReference type="InterPro" id="IPR051927">
    <property type="entry name" value="Zn_Chap_cDPG_Synth"/>
</dbReference>
<dbReference type="Pfam" id="PF07683">
    <property type="entry name" value="CobW_C"/>
    <property type="match status" value="1"/>
</dbReference>
<accession>A0AAW1P9H4</accession>
<evidence type="ECO:0000259" key="6">
    <source>
        <dbReference type="SMART" id="SM00833"/>
    </source>
</evidence>
<evidence type="ECO:0000256" key="1">
    <source>
        <dbReference type="ARBA" id="ARBA00022741"/>
    </source>
</evidence>
<evidence type="ECO:0000313" key="7">
    <source>
        <dbReference type="EMBL" id="KAK9806508.1"/>
    </source>
</evidence>
<evidence type="ECO:0000256" key="2">
    <source>
        <dbReference type="ARBA" id="ARBA00022801"/>
    </source>
</evidence>
<keyword evidence="8" id="KW-1185">Reference proteome</keyword>
<dbReference type="GO" id="GO:0016787">
    <property type="term" value="F:hydrolase activity"/>
    <property type="evidence" value="ECO:0007669"/>
    <property type="project" value="UniProtKB-KW"/>
</dbReference>
<dbReference type="Gene3D" id="3.30.1220.10">
    <property type="entry name" value="CobW-like, C-terminal domain"/>
    <property type="match status" value="1"/>
</dbReference>
<dbReference type="SMART" id="SM00833">
    <property type="entry name" value="CobW_C"/>
    <property type="match status" value="1"/>
</dbReference>
<dbReference type="Pfam" id="PF02492">
    <property type="entry name" value="cobW"/>
    <property type="match status" value="1"/>
</dbReference>
<dbReference type="Gene3D" id="3.40.50.300">
    <property type="entry name" value="P-loop containing nucleotide triphosphate hydrolases"/>
    <property type="match status" value="1"/>
</dbReference>
<dbReference type="EMBL" id="JALJOQ010000037">
    <property type="protein sequence ID" value="KAK9806508.1"/>
    <property type="molecule type" value="Genomic_DNA"/>
</dbReference>
<keyword evidence="3" id="KW-0143">Chaperone</keyword>
<keyword evidence="2" id="KW-0378">Hydrolase</keyword>
<dbReference type="CDD" id="cd03112">
    <property type="entry name" value="CobW-like"/>
    <property type="match status" value="1"/>
</dbReference>
<dbReference type="InterPro" id="IPR003495">
    <property type="entry name" value="CobW/HypB/UreG_nucleotide-bd"/>
</dbReference>
<proteinExistence type="inferred from homology"/>
<evidence type="ECO:0000256" key="3">
    <source>
        <dbReference type="ARBA" id="ARBA00023186"/>
    </source>
</evidence>
<dbReference type="GO" id="GO:0000166">
    <property type="term" value="F:nucleotide binding"/>
    <property type="evidence" value="ECO:0007669"/>
    <property type="project" value="UniProtKB-KW"/>
</dbReference>
<comment type="catalytic activity">
    <reaction evidence="5">
        <text>GTP + H2O = GDP + phosphate + H(+)</text>
        <dbReference type="Rhea" id="RHEA:19669"/>
        <dbReference type="ChEBI" id="CHEBI:15377"/>
        <dbReference type="ChEBI" id="CHEBI:15378"/>
        <dbReference type="ChEBI" id="CHEBI:37565"/>
        <dbReference type="ChEBI" id="CHEBI:43474"/>
        <dbReference type="ChEBI" id="CHEBI:58189"/>
    </reaction>
    <physiologicalReaction direction="left-to-right" evidence="5">
        <dbReference type="Rhea" id="RHEA:19670"/>
    </physiologicalReaction>
</comment>
<evidence type="ECO:0000313" key="8">
    <source>
        <dbReference type="Proteomes" id="UP001465755"/>
    </source>
</evidence>
<dbReference type="InterPro" id="IPR011629">
    <property type="entry name" value="CobW-like_C"/>
</dbReference>
<evidence type="ECO:0000256" key="5">
    <source>
        <dbReference type="ARBA" id="ARBA00049117"/>
    </source>
</evidence>
<protein>
    <recommendedName>
        <fullName evidence="6">CobW C-terminal domain-containing protein</fullName>
    </recommendedName>
</protein>
<organism evidence="7 8">
    <name type="scientific">Symbiochloris irregularis</name>
    <dbReference type="NCBI Taxonomy" id="706552"/>
    <lineage>
        <taxon>Eukaryota</taxon>
        <taxon>Viridiplantae</taxon>
        <taxon>Chlorophyta</taxon>
        <taxon>core chlorophytes</taxon>
        <taxon>Trebouxiophyceae</taxon>
        <taxon>Trebouxiales</taxon>
        <taxon>Trebouxiaceae</taxon>
        <taxon>Symbiochloris</taxon>
    </lineage>
</organism>
<dbReference type="Proteomes" id="UP001465755">
    <property type="component" value="Unassembled WGS sequence"/>
</dbReference>
<dbReference type="InterPro" id="IPR036627">
    <property type="entry name" value="CobW-likC_sf"/>
</dbReference>